<protein>
    <recommendedName>
        <fullName evidence="5">Translocation/assembly module TamB</fullName>
    </recommendedName>
</protein>
<reference evidence="3 4" key="1">
    <citation type="submission" date="2023-08" db="EMBL/GenBank/DDBJ databases">
        <title>Transcriptome Analysis of Halomonas alkalicola CICC 11012s to Identify the Genes Involved in Alkaline Tolerances.</title>
        <authorList>
            <person name="Zhai L."/>
        </authorList>
    </citation>
    <scope>NUCLEOTIDE SEQUENCE [LARGE SCALE GENOMIC DNA]</scope>
    <source>
        <strain evidence="3 4">CICC 11012s</strain>
    </source>
</reference>
<feature type="region of interest" description="Disordered" evidence="1">
    <location>
        <begin position="1134"/>
        <end position="1153"/>
    </location>
</feature>
<dbReference type="Proteomes" id="UP001235344">
    <property type="component" value="Chromosome"/>
</dbReference>
<feature type="transmembrane region" description="Helical" evidence="2">
    <location>
        <begin position="21"/>
        <end position="47"/>
    </location>
</feature>
<accession>A0ABY9H3F0</accession>
<evidence type="ECO:0000313" key="3">
    <source>
        <dbReference type="EMBL" id="WLI72657.1"/>
    </source>
</evidence>
<evidence type="ECO:0000256" key="1">
    <source>
        <dbReference type="SAM" id="MobiDB-lite"/>
    </source>
</evidence>
<keyword evidence="2" id="KW-1133">Transmembrane helix</keyword>
<organism evidence="3 4">
    <name type="scientific">Halomonas alkalicola</name>
    <dbReference type="NCBI Taxonomy" id="1930622"/>
    <lineage>
        <taxon>Bacteria</taxon>
        <taxon>Pseudomonadati</taxon>
        <taxon>Pseudomonadota</taxon>
        <taxon>Gammaproteobacteria</taxon>
        <taxon>Oceanospirillales</taxon>
        <taxon>Halomonadaceae</taxon>
        <taxon>Halomonas</taxon>
    </lineage>
</organism>
<evidence type="ECO:0000256" key="2">
    <source>
        <dbReference type="SAM" id="Phobius"/>
    </source>
</evidence>
<keyword evidence="2" id="KW-0812">Transmembrane</keyword>
<keyword evidence="4" id="KW-1185">Reference proteome</keyword>
<dbReference type="RefSeq" id="WP_305499536.1">
    <property type="nucleotide sequence ID" value="NZ_CP131913.1"/>
</dbReference>
<feature type="compositionally biased region" description="Basic and acidic residues" evidence="1">
    <location>
        <begin position="1"/>
        <end position="17"/>
    </location>
</feature>
<sequence length="1153" mass="124039">MGRPGDDDDKRQQERPPRSGPWRWLGGSAVVVALALAGVILTLPALLDSPWLQARLSGQEGLSIRWEGSRPGWEHLTVERLVIERDDEALPLALEVDAARLELALPAMLASLLTRRLAIRELSASGLRRLEVDGHRLSGEGRLALSDLALARDELGVGRLTLALEQATLARDGMPLAEEIALAADLSAAPFDPAAHPGQAALRFLSGDLTLAARADAWDLFNPYLAELGWLGLTGRGSLEGALSLERGVLAPGSRLVLDAAELGVTLDETALLAGRRQDDATPAWVVPGEAYRLSGAGRVTASVDEEATASGDAAAGRLAVTLEQLAMHQGEEPAPLLTGRRFELEASLPTDLAASPAPPDEARLSWQAATVPDVRALARFLPEHAPVALQSGRAALDGRLDYRAGELSGAFTLAGERVSLTLQGQPLRGDLRLDLALPGLDPEARRLDLSGTRLRLDVAGDERADALGLDLTLETARLASRVPLDTLRDQPQPPLDGELALSGRLDRLGFLDPFLTGLFDGSGIALSGGGEVRARARLMDGRVDAGSRLEVASDALGVSLPHARAEGRGRLVAEWRDTDTLPLRLDLRLEEAGMIRHADGARLLEGARLTLAAEGHPPEAGSSPLPERAALAWEGASLADVAVLSPYLPEGAPFALSGGRADSRGRLMLEEERIRGEAWLSGRRISGRLLGEEVSGEMTLELALGQASLDGSEFDLSGSRLTLSAAAANADEEQRLGSVLVAREARFTRLDQPSARRGRLVLEGMVDRLGFLDAFLPREHGLILRGSGRLAADLHLAGEQLLAPSHLRVDADDLAVGFLDYRAVGRGELDARLEGEAESPGARLTLSLPRFALRREAEQERTWLAGRHLTLETATPHFSTDPERLDIGAFTTRVALPIVEVPDLALYNAYLPEAAGVELLGGRASLEAALAMEGLGAHGDLVLQAFGTELRLASQRLTGDLRLEARLREGDLAERRFDASGSLLRLDNVTRRDADGQGEAGWWTRLSLEEGRLTWAEPLEVDARLGLAMRDSGLLARLFLAGARERDWLGRLLTVRDIQGEARLTMAADGIYLDEARLEGGPLALLAALAFRDERLDGQLYARLGRLAVGVALQEGERTLRFWQPRRWFGEQGREELEETSPEAFREALTPR</sequence>
<feature type="region of interest" description="Disordered" evidence="1">
    <location>
        <begin position="1"/>
        <end position="21"/>
    </location>
</feature>
<name>A0ABY9H3F0_9GAMM</name>
<dbReference type="EMBL" id="CP131913">
    <property type="protein sequence ID" value="WLI72657.1"/>
    <property type="molecule type" value="Genomic_DNA"/>
</dbReference>
<keyword evidence="2" id="KW-0472">Membrane</keyword>
<evidence type="ECO:0000313" key="4">
    <source>
        <dbReference type="Proteomes" id="UP001235344"/>
    </source>
</evidence>
<gene>
    <name evidence="3" type="ORF">B6N23_12945</name>
</gene>
<proteinExistence type="predicted"/>
<evidence type="ECO:0008006" key="5">
    <source>
        <dbReference type="Google" id="ProtNLM"/>
    </source>
</evidence>